<dbReference type="InterPro" id="IPR051257">
    <property type="entry name" value="Diverse_CBS-Domain"/>
</dbReference>
<dbReference type="PANTHER" id="PTHR43080">
    <property type="entry name" value="CBS DOMAIN-CONTAINING PROTEIN CBSX3, MITOCHONDRIAL"/>
    <property type="match status" value="1"/>
</dbReference>
<dbReference type="SUPFAM" id="SSF54631">
    <property type="entry name" value="CBS-domain pair"/>
    <property type="match status" value="1"/>
</dbReference>
<evidence type="ECO:0000313" key="5">
    <source>
        <dbReference type="Proteomes" id="UP001596302"/>
    </source>
</evidence>
<dbReference type="InterPro" id="IPR046342">
    <property type="entry name" value="CBS_dom_sf"/>
</dbReference>
<keyword evidence="1 2" id="KW-0129">CBS domain</keyword>
<evidence type="ECO:0000313" key="4">
    <source>
        <dbReference type="EMBL" id="MFC5993467.1"/>
    </source>
</evidence>
<comment type="caution">
    <text evidence="4">The sequence shown here is derived from an EMBL/GenBank/DDBJ whole genome shotgun (WGS) entry which is preliminary data.</text>
</comment>
<evidence type="ECO:0000256" key="2">
    <source>
        <dbReference type="PROSITE-ProRule" id="PRU00703"/>
    </source>
</evidence>
<protein>
    <submittedName>
        <fullName evidence="4">Cyclic nucleotide-binding/CBS domain-containing protein</fullName>
    </submittedName>
</protein>
<dbReference type="RefSeq" id="WP_379583056.1">
    <property type="nucleotide sequence ID" value="NZ_JBHSQW010000009.1"/>
</dbReference>
<feature type="domain" description="CBS" evidence="3">
    <location>
        <begin position="18"/>
        <end position="73"/>
    </location>
</feature>
<dbReference type="Gene3D" id="3.10.580.10">
    <property type="entry name" value="CBS-domain"/>
    <property type="match status" value="1"/>
</dbReference>
<reference evidence="5" key="1">
    <citation type="journal article" date="2019" name="Int. J. Syst. Evol. Microbiol.">
        <title>The Global Catalogue of Microorganisms (GCM) 10K type strain sequencing project: providing services to taxonomists for standard genome sequencing and annotation.</title>
        <authorList>
            <consortium name="The Broad Institute Genomics Platform"/>
            <consortium name="The Broad Institute Genome Sequencing Center for Infectious Disease"/>
            <person name="Wu L."/>
            <person name="Ma J."/>
        </authorList>
    </citation>
    <scope>NUCLEOTIDE SEQUENCE [LARGE SCALE GENOMIC DNA]</scope>
    <source>
        <strain evidence="5">CCM 8391</strain>
    </source>
</reference>
<accession>A0ABW1IYI5</accession>
<sequence>MPAETTAATSADPVKKIMAELVATVRYDDSLRSVAQELVADEVGAVVVTSTNEPLGLISERDLVTVEATGGDLDTRQAADIMTTDLVTAQSGDSIASVGRLMLDARVRHIVVKEGQDMVGVVSIRDVLAVLLGVH</sequence>
<dbReference type="Proteomes" id="UP001596302">
    <property type="component" value="Unassembled WGS sequence"/>
</dbReference>
<proteinExistence type="predicted"/>
<name>A0ABW1IYI5_9PSEU</name>
<feature type="domain" description="CBS" evidence="3">
    <location>
        <begin position="82"/>
        <end position="135"/>
    </location>
</feature>
<dbReference type="EMBL" id="JBHSQW010000009">
    <property type="protein sequence ID" value="MFC5993467.1"/>
    <property type="molecule type" value="Genomic_DNA"/>
</dbReference>
<evidence type="ECO:0000256" key="1">
    <source>
        <dbReference type="ARBA" id="ARBA00023122"/>
    </source>
</evidence>
<dbReference type="PROSITE" id="PS51371">
    <property type="entry name" value="CBS"/>
    <property type="match status" value="2"/>
</dbReference>
<evidence type="ECO:0000259" key="3">
    <source>
        <dbReference type="PROSITE" id="PS51371"/>
    </source>
</evidence>
<dbReference type="Pfam" id="PF00571">
    <property type="entry name" value="CBS"/>
    <property type="match status" value="2"/>
</dbReference>
<dbReference type="InterPro" id="IPR000644">
    <property type="entry name" value="CBS_dom"/>
</dbReference>
<keyword evidence="5" id="KW-1185">Reference proteome</keyword>
<gene>
    <name evidence="4" type="ORF">ACFQE5_04460</name>
</gene>
<dbReference type="SMART" id="SM00116">
    <property type="entry name" value="CBS"/>
    <property type="match status" value="2"/>
</dbReference>
<organism evidence="4 5">
    <name type="scientific">Pseudonocardia hispaniensis</name>
    <dbReference type="NCBI Taxonomy" id="904933"/>
    <lineage>
        <taxon>Bacteria</taxon>
        <taxon>Bacillati</taxon>
        <taxon>Actinomycetota</taxon>
        <taxon>Actinomycetes</taxon>
        <taxon>Pseudonocardiales</taxon>
        <taxon>Pseudonocardiaceae</taxon>
        <taxon>Pseudonocardia</taxon>
    </lineage>
</organism>
<dbReference type="PANTHER" id="PTHR43080:SF2">
    <property type="entry name" value="CBS DOMAIN-CONTAINING PROTEIN"/>
    <property type="match status" value="1"/>
</dbReference>